<feature type="domain" description="Myb-like" evidence="6">
    <location>
        <begin position="72"/>
        <end position="118"/>
    </location>
</feature>
<dbReference type="Proteomes" id="UP001497497">
    <property type="component" value="Unassembled WGS sequence"/>
</dbReference>
<evidence type="ECO:0000256" key="4">
    <source>
        <dbReference type="ARBA" id="ARBA00023242"/>
    </source>
</evidence>
<dbReference type="Pfam" id="PF04433">
    <property type="entry name" value="SWIRM"/>
    <property type="match status" value="1"/>
</dbReference>
<dbReference type="PROSITE" id="PS50934">
    <property type="entry name" value="SWIRM"/>
    <property type="match status" value="1"/>
</dbReference>
<keyword evidence="2 5" id="KW-0863">Zinc-finger</keyword>
<evidence type="ECO:0000259" key="7">
    <source>
        <dbReference type="PROSITE" id="PS50135"/>
    </source>
</evidence>
<dbReference type="InterPro" id="IPR043145">
    <property type="entry name" value="Znf_ZZ_sf"/>
</dbReference>
<dbReference type="Pfam" id="PF25299">
    <property type="entry name" value="ZZ_ADA2"/>
    <property type="match status" value="1"/>
</dbReference>
<evidence type="ECO:0000256" key="1">
    <source>
        <dbReference type="ARBA" id="ARBA00022723"/>
    </source>
</evidence>
<evidence type="ECO:0000256" key="3">
    <source>
        <dbReference type="ARBA" id="ARBA00022833"/>
    </source>
</evidence>
<keyword evidence="3" id="KW-0862">Zinc</keyword>
<dbReference type="AlphaFoldDB" id="A0AAV2HDT7"/>
<feature type="domain" description="ZZ-type" evidence="7">
    <location>
        <begin position="13"/>
        <end position="69"/>
    </location>
</feature>
<dbReference type="GO" id="GO:0003713">
    <property type="term" value="F:transcription coactivator activity"/>
    <property type="evidence" value="ECO:0007669"/>
    <property type="project" value="TreeGrafter"/>
</dbReference>
<protein>
    <recommendedName>
        <fullName evidence="12">Transcriptional adapter</fullName>
    </recommendedName>
</protein>
<dbReference type="PROSITE" id="PS50135">
    <property type="entry name" value="ZF_ZZ_2"/>
    <property type="match status" value="1"/>
</dbReference>
<proteinExistence type="predicted"/>
<dbReference type="CDD" id="cd00167">
    <property type="entry name" value="SANT"/>
    <property type="match status" value="1"/>
</dbReference>
<dbReference type="PROSITE" id="PS50090">
    <property type="entry name" value="MYB_LIKE"/>
    <property type="match status" value="1"/>
</dbReference>
<feature type="domain" description="SANT" evidence="9">
    <location>
        <begin position="70"/>
        <end position="122"/>
    </location>
</feature>
<evidence type="ECO:0008006" key="12">
    <source>
        <dbReference type="Google" id="ProtNLM"/>
    </source>
</evidence>
<dbReference type="SMART" id="SM00717">
    <property type="entry name" value="SANT"/>
    <property type="match status" value="1"/>
</dbReference>
<evidence type="ECO:0000256" key="5">
    <source>
        <dbReference type="PROSITE-ProRule" id="PRU00228"/>
    </source>
</evidence>
<dbReference type="GO" id="GO:0008270">
    <property type="term" value="F:zinc ion binding"/>
    <property type="evidence" value="ECO:0007669"/>
    <property type="project" value="UniProtKB-KW"/>
</dbReference>
<evidence type="ECO:0000259" key="9">
    <source>
        <dbReference type="PROSITE" id="PS51293"/>
    </source>
</evidence>
<sequence length="457" mass="53390">MTTLQVQGEDLEIFGTTCQSCSVPLEVPWIRCVKCQPNVDLCARCFSYGVELGQHENDHPYCVVKFDFPLYEASWTASEEMRLLDAILEYGFGNWPAVSSRMRTKSANECERHYLNCYVDNPQAPLPDFQDAECINKGAPVTFKLSENPPRPADGTALWVEMGGYSAARSEFNVEYDNFVEMEICHMNLGEEDDKDNSMQEEEDDDKVLYRDLNLAALEVYRNCLIERQRRKHIVRENGLINLRKWYGMLKRRFDSCLSFDYMRPFMRLFPSITFDKYLESLLYEKQLKLDISKLQEYRRNGIVRLRSVKHYFKLKHSRDQVRGQRHLLSDVLNHLKDEVLFESWLVKQAALESSSKGLTHTLPQLYKKPVPRLQIDCLPGYDKLNELEKELCAEVRLVPQAYLDFSKILINECTKHGFLRLAQARTLIKIDVNKTRKLFDFLVLHRHINKEPASDT</sequence>
<dbReference type="GO" id="GO:0140672">
    <property type="term" value="C:ATAC complex"/>
    <property type="evidence" value="ECO:0007669"/>
    <property type="project" value="UniProtKB-ARBA"/>
</dbReference>
<name>A0AAV2HDT7_LYMST</name>
<dbReference type="Gene3D" id="1.10.10.10">
    <property type="entry name" value="Winged helix-like DNA-binding domain superfamily/Winged helix DNA-binding domain"/>
    <property type="match status" value="1"/>
</dbReference>
<dbReference type="Gene3D" id="3.30.60.90">
    <property type="match status" value="1"/>
</dbReference>
<dbReference type="InterPro" id="IPR000433">
    <property type="entry name" value="Znf_ZZ"/>
</dbReference>
<dbReference type="InterPro" id="IPR017884">
    <property type="entry name" value="SANT_dom"/>
</dbReference>
<dbReference type="Pfam" id="PF00249">
    <property type="entry name" value="Myb_DNA-binding"/>
    <property type="match status" value="1"/>
</dbReference>
<dbReference type="GO" id="GO:0005634">
    <property type="term" value="C:nucleus"/>
    <property type="evidence" value="ECO:0007669"/>
    <property type="project" value="TreeGrafter"/>
</dbReference>
<dbReference type="PROSITE" id="PS51293">
    <property type="entry name" value="SANT"/>
    <property type="match status" value="1"/>
</dbReference>
<organism evidence="10 11">
    <name type="scientific">Lymnaea stagnalis</name>
    <name type="common">Great pond snail</name>
    <name type="synonym">Helix stagnalis</name>
    <dbReference type="NCBI Taxonomy" id="6523"/>
    <lineage>
        <taxon>Eukaryota</taxon>
        <taxon>Metazoa</taxon>
        <taxon>Spiralia</taxon>
        <taxon>Lophotrochozoa</taxon>
        <taxon>Mollusca</taxon>
        <taxon>Gastropoda</taxon>
        <taxon>Heterobranchia</taxon>
        <taxon>Euthyneura</taxon>
        <taxon>Panpulmonata</taxon>
        <taxon>Hygrophila</taxon>
        <taxon>Lymnaeoidea</taxon>
        <taxon>Lymnaeidae</taxon>
        <taxon>Lymnaea</taxon>
    </lineage>
</organism>
<evidence type="ECO:0000259" key="8">
    <source>
        <dbReference type="PROSITE" id="PS50934"/>
    </source>
</evidence>
<dbReference type="SMART" id="SM00291">
    <property type="entry name" value="ZnF_ZZ"/>
    <property type="match status" value="1"/>
</dbReference>
<keyword evidence="4" id="KW-0539">Nucleus</keyword>
<dbReference type="FunFam" id="1.10.10.60:FF:000110">
    <property type="entry name" value="Transcriptional adapter"/>
    <property type="match status" value="1"/>
</dbReference>
<evidence type="ECO:0000259" key="6">
    <source>
        <dbReference type="PROSITE" id="PS50090"/>
    </source>
</evidence>
<dbReference type="InterPro" id="IPR009057">
    <property type="entry name" value="Homeodomain-like_sf"/>
</dbReference>
<gene>
    <name evidence="10" type="ORF">GSLYS_00006040001</name>
</gene>
<evidence type="ECO:0000313" key="10">
    <source>
        <dbReference type="EMBL" id="CAL1531961.1"/>
    </source>
</evidence>
<comment type="caution">
    <text evidence="10">The sequence shown here is derived from an EMBL/GenBank/DDBJ whole genome shotgun (WGS) entry which is preliminary data.</text>
</comment>
<dbReference type="SUPFAM" id="SSF46689">
    <property type="entry name" value="Homeodomain-like"/>
    <property type="match status" value="2"/>
</dbReference>
<feature type="domain" description="SWIRM" evidence="8">
    <location>
        <begin position="365"/>
        <end position="457"/>
    </location>
</feature>
<dbReference type="GO" id="GO:0003682">
    <property type="term" value="F:chromatin binding"/>
    <property type="evidence" value="ECO:0007669"/>
    <property type="project" value="TreeGrafter"/>
</dbReference>
<reference evidence="10 11" key="1">
    <citation type="submission" date="2024-04" db="EMBL/GenBank/DDBJ databases">
        <authorList>
            <consortium name="Genoscope - CEA"/>
            <person name="William W."/>
        </authorList>
    </citation>
    <scope>NUCLEOTIDE SEQUENCE [LARGE SCALE GENOMIC DNA]</scope>
</reference>
<dbReference type="PANTHER" id="PTHR12374">
    <property type="entry name" value="TRANSCRIPTIONAL ADAPTOR 2 ADA2 -RELATED"/>
    <property type="match status" value="1"/>
</dbReference>
<dbReference type="SUPFAM" id="SSF57850">
    <property type="entry name" value="RING/U-box"/>
    <property type="match status" value="1"/>
</dbReference>
<evidence type="ECO:0000313" key="11">
    <source>
        <dbReference type="Proteomes" id="UP001497497"/>
    </source>
</evidence>
<dbReference type="FunFam" id="1.10.10.10:FF:000087">
    <property type="entry name" value="Transcriptional adapter 2"/>
    <property type="match status" value="1"/>
</dbReference>
<evidence type="ECO:0000256" key="2">
    <source>
        <dbReference type="ARBA" id="ARBA00022771"/>
    </source>
</evidence>
<keyword evidence="1" id="KW-0479">Metal-binding</keyword>
<accession>A0AAV2HDT7</accession>
<dbReference type="InterPro" id="IPR055141">
    <property type="entry name" value="TADA2A_B-like_dom"/>
</dbReference>
<dbReference type="PANTHER" id="PTHR12374:SF20">
    <property type="entry name" value="TRANSCRIPTIONAL ADAPTER 2-ALPHA"/>
    <property type="match status" value="1"/>
</dbReference>
<dbReference type="GO" id="GO:0006338">
    <property type="term" value="P:chromatin remodeling"/>
    <property type="evidence" value="ECO:0007669"/>
    <property type="project" value="TreeGrafter"/>
</dbReference>
<dbReference type="Pfam" id="PF22941">
    <property type="entry name" value="TADA2A-like_3rd"/>
    <property type="match status" value="1"/>
</dbReference>
<dbReference type="InterPro" id="IPR036388">
    <property type="entry name" value="WH-like_DNA-bd_sf"/>
</dbReference>
<dbReference type="InterPro" id="IPR001005">
    <property type="entry name" value="SANT/Myb"/>
</dbReference>
<dbReference type="GO" id="GO:0006357">
    <property type="term" value="P:regulation of transcription by RNA polymerase II"/>
    <property type="evidence" value="ECO:0007669"/>
    <property type="project" value="TreeGrafter"/>
</dbReference>
<dbReference type="InterPro" id="IPR007526">
    <property type="entry name" value="SWIRM"/>
</dbReference>
<dbReference type="EMBL" id="CAXITT010000101">
    <property type="protein sequence ID" value="CAL1531961.1"/>
    <property type="molecule type" value="Genomic_DNA"/>
</dbReference>
<dbReference type="Gene3D" id="1.10.10.60">
    <property type="entry name" value="Homeodomain-like"/>
    <property type="match status" value="1"/>
</dbReference>
<keyword evidence="11" id="KW-1185">Reference proteome</keyword>